<evidence type="ECO:0000256" key="2">
    <source>
        <dbReference type="ARBA" id="ARBA00022723"/>
    </source>
</evidence>
<keyword evidence="1" id="KW-0004">4Fe-4S</keyword>
<reference evidence="7" key="1">
    <citation type="journal article" date="2019" name="Int. J. Syst. Evol. Microbiol.">
        <title>The Global Catalogue of Microorganisms (GCM) 10K type strain sequencing project: providing services to taxonomists for standard genome sequencing and annotation.</title>
        <authorList>
            <consortium name="The Broad Institute Genomics Platform"/>
            <consortium name="The Broad Institute Genome Sequencing Center for Infectious Disease"/>
            <person name="Wu L."/>
            <person name="Ma J."/>
        </authorList>
    </citation>
    <scope>NUCLEOTIDE SEQUENCE [LARGE SCALE GENOMIC DNA]</scope>
    <source>
        <strain evidence="7">JCM 31696</strain>
    </source>
</reference>
<comment type="caution">
    <text evidence="6">The sequence shown here is derived from an EMBL/GenBank/DDBJ whole genome shotgun (WGS) entry which is preliminary data.</text>
</comment>
<accession>A0ABW3CL82</accession>
<dbReference type="Pfam" id="PF12797">
    <property type="entry name" value="Fer4_2"/>
    <property type="match status" value="1"/>
</dbReference>
<keyword evidence="2" id="KW-0479">Metal-binding</keyword>
<dbReference type="PROSITE" id="PS51379">
    <property type="entry name" value="4FE4S_FER_2"/>
    <property type="match status" value="3"/>
</dbReference>
<evidence type="ECO:0000256" key="3">
    <source>
        <dbReference type="ARBA" id="ARBA00023004"/>
    </source>
</evidence>
<feature type="domain" description="4Fe-4S ferredoxin-type" evidence="5">
    <location>
        <begin position="81"/>
        <end position="110"/>
    </location>
</feature>
<evidence type="ECO:0000256" key="1">
    <source>
        <dbReference type="ARBA" id="ARBA00022485"/>
    </source>
</evidence>
<gene>
    <name evidence="6" type="ORF">ACFQ07_23795</name>
</gene>
<dbReference type="InterPro" id="IPR050954">
    <property type="entry name" value="ET_IronSulfur_Cluster-Binding"/>
</dbReference>
<feature type="domain" description="4Fe-4S ferredoxin-type" evidence="5">
    <location>
        <begin position="49"/>
        <end position="80"/>
    </location>
</feature>
<evidence type="ECO:0000256" key="4">
    <source>
        <dbReference type="ARBA" id="ARBA00023014"/>
    </source>
</evidence>
<dbReference type="Proteomes" id="UP001597083">
    <property type="component" value="Unassembled WGS sequence"/>
</dbReference>
<evidence type="ECO:0000313" key="7">
    <source>
        <dbReference type="Proteomes" id="UP001597083"/>
    </source>
</evidence>
<keyword evidence="3" id="KW-0408">Iron</keyword>
<keyword evidence="7" id="KW-1185">Reference proteome</keyword>
<evidence type="ECO:0000313" key="6">
    <source>
        <dbReference type="EMBL" id="MFD0855284.1"/>
    </source>
</evidence>
<proteinExistence type="predicted"/>
<name>A0ABW3CL82_9ACTN</name>
<dbReference type="Pfam" id="PF13247">
    <property type="entry name" value="Fer4_11"/>
    <property type="match status" value="1"/>
</dbReference>
<keyword evidence="4" id="KW-0411">Iron-sulfur</keyword>
<dbReference type="Gene3D" id="3.30.70.20">
    <property type="match status" value="2"/>
</dbReference>
<dbReference type="PANTHER" id="PTHR43177:SF3">
    <property type="entry name" value="PROTEIN NRFC HOMOLOG"/>
    <property type="match status" value="1"/>
</dbReference>
<feature type="domain" description="4Fe-4S ferredoxin-type" evidence="5">
    <location>
        <begin position="4"/>
        <end position="26"/>
    </location>
</feature>
<dbReference type="CDD" id="cd10551">
    <property type="entry name" value="PsrB"/>
    <property type="match status" value="1"/>
</dbReference>
<dbReference type="EMBL" id="JBHTIR010003489">
    <property type="protein sequence ID" value="MFD0855284.1"/>
    <property type="molecule type" value="Genomic_DNA"/>
</dbReference>
<evidence type="ECO:0000259" key="5">
    <source>
        <dbReference type="PROSITE" id="PS51379"/>
    </source>
</evidence>
<dbReference type="PANTHER" id="PTHR43177">
    <property type="entry name" value="PROTEIN NRFC"/>
    <property type="match status" value="1"/>
</dbReference>
<sequence>MTRLGMLIDLNTCIGCHACSVACKAEFDVPLGAFRDTVKYVEEGTYPQVTRHFIPVLCNQCEDAPCLNACPTGAVVRLEDGEVMIDEGDCNLNRFCMSACPYGAIYVDEDKGAAQKCTFCNHRTAEGRQPACVDACPTDCRIFGDLDDPDSAIAKKAAANRTRVWKEEEGTRPRVLYVDPRNALGLIADDGVQVSTEDDMPGEGA</sequence>
<dbReference type="SUPFAM" id="SSF54862">
    <property type="entry name" value="4Fe-4S ferredoxins"/>
    <property type="match status" value="1"/>
</dbReference>
<protein>
    <submittedName>
        <fullName evidence="6">4Fe-4S dicluster domain-containing protein</fullName>
    </submittedName>
</protein>
<organism evidence="6 7">
    <name type="scientific">Actinomadura adrarensis</name>
    <dbReference type="NCBI Taxonomy" id="1819600"/>
    <lineage>
        <taxon>Bacteria</taxon>
        <taxon>Bacillati</taxon>
        <taxon>Actinomycetota</taxon>
        <taxon>Actinomycetes</taxon>
        <taxon>Streptosporangiales</taxon>
        <taxon>Thermomonosporaceae</taxon>
        <taxon>Actinomadura</taxon>
    </lineage>
</organism>
<dbReference type="InterPro" id="IPR017896">
    <property type="entry name" value="4Fe4S_Fe-S-bd"/>
</dbReference>